<dbReference type="Pfam" id="PF07729">
    <property type="entry name" value="FCD"/>
    <property type="match status" value="1"/>
</dbReference>
<dbReference type="InterPro" id="IPR000524">
    <property type="entry name" value="Tscrpt_reg_HTH_GntR"/>
</dbReference>
<dbReference type="Gene3D" id="1.10.10.10">
    <property type="entry name" value="Winged helix-like DNA-binding domain superfamily/Winged helix DNA-binding domain"/>
    <property type="match status" value="1"/>
</dbReference>
<dbReference type="Proteomes" id="UP001589788">
    <property type="component" value="Unassembled WGS sequence"/>
</dbReference>
<protein>
    <submittedName>
        <fullName evidence="6">FadR/GntR family transcriptional regulator</fullName>
    </submittedName>
</protein>
<name>A0ABV6C1Q3_9ACTN</name>
<dbReference type="PANTHER" id="PTHR43537">
    <property type="entry name" value="TRANSCRIPTIONAL REGULATOR, GNTR FAMILY"/>
    <property type="match status" value="1"/>
</dbReference>
<dbReference type="Pfam" id="PF00392">
    <property type="entry name" value="GntR"/>
    <property type="match status" value="1"/>
</dbReference>
<dbReference type="PROSITE" id="PS50949">
    <property type="entry name" value="HTH_GNTR"/>
    <property type="match status" value="1"/>
</dbReference>
<keyword evidence="1" id="KW-0805">Transcription regulation</keyword>
<dbReference type="Gene3D" id="1.20.120.530">
    <property type="entry name" value="GntR ligand-binding domain-like"/>
    <property type="match status" value="1"/>
</dbReference>
<keyword evidence="2" id="KW-0238">DNA-binding</keyword>
<reference evidence="6 7" key="1">
    <citation type="submission" date="2024-09" db="EMBL/GenBank/DDBJ databases">
        <authorList>
            <person name="Sun Q."/>
            <person name="Mori K."/>
        </authorList>
    </citation>
    <scope>NUCLEOTIDE SEQUENCE [LARGE SCALE GENOMIC DNA]</scope>
    <source>
        <strain evidence="6 7">JCM 15389</strain>
    </source>
</reference>
<evidence type="ECO:0000313" key="7">
    <source>
        <dbReference type="Proteomes" id="UP001589788"/>
    </source>
</evidence>
<comment type="caution">
    <text evidence="6">The sequence shown here is derived from an EMBL/GenBank/DDBJ whole genome shotgun (WGS) entry which is preliminary data.</text>
</comment>
<gene>
    <name evidence="6" type="ORF">ACFFRE_01760</name>
</gene>
<dbReference type="RefSeq" id="WP_377787560.1">
    <property type="nucleotide sequence ID" value="NZ_JBHLYQ010000008.1"/>
</dbReference>
<evidence type="ECO:0000256" key="3">
    <source>
        <dbReference type="ARBA" id="ARBA00023163"/>
    </source>
</evidence>
<dbReference type="InterPro" id="IPR036390">
    <property type="entry name" value="WH_DNA-bd_sf"/>
</dbReference>
<evidence type="ECO:0000256" key="1">
    <source>
        <dbReference type="ARBA" id="ARBA00023015"/>
    </source>
</evidence>
<keyword evidence="3" id="KW-0804">Transcription</keyword>
<feature type="compositionally biased region" description="Low complexity" evidence="4">
    <location>
        <begin position="262"/>
        <end position="277"/>
    </location>
</feature>
<accession>A0ABV6C1Q3</accession>
<dbReference type="SMART" id="SM00345">
    <property type="entry name" value="HTH_GNTR"/>
    <property type="match status" value="1"/>
</dbReference>
<dbReference type="InterPro" id="IPR011711">
    <property type="entry name" value="GntR_C"/>
</dbReference>
<dbReference type="SUPFAM" id="SSF48008">
    <property type="entry name" value="GntR ligand-binding domain-like"/>
    <property type="match status" value="1"/>
</dbReference>
<proteinExistence type="predicted"/>
<dbReference type="PANTHER" id="PTHR43537:SF49">
    <property type="entry name" value="TRANSCRIPTIONAL REGULATORY PROTEIN"/>
    <property type="match status" value="1"/>
</dbReference>
<dbReference type="InterPro" id="IPR036388">
    <property type="entry name" value="WH-like_DNA-bd_sf"/>
</dbReference>
<feature type="region of interest" description="Disordered" evidence="4">
    <location>
        <begin position="253"/>
        <end position="293"/>
    </location>
</feature>
<evidence type="ECO:0000256" key="4">
    <source>
        <dbReference type="SAM" id="MobiDB-lite"/>
    </source>
</evidence>
<keyword evidence="7" id="KW-1185">Reference proteome</keyword>
<dbReference type="SUPFAM" id="SSF46785">
    <property type="entry name" value="Winged helix' DNA-binding domain"/>
    <property type="match status" value="1"/>
</dbReference>
<dbReference type="InterPro" id="IPR008920">
    <property type="entry name" value="TF_FadR/GntR_C"/>
</dbReference>
<dbReference type="EMBL" id="JBHLYQ010000008">
    <property type="protein sequence ID" value="MFC0080882.1"/>
    <property type="molecule type" value="Genomic_DNA"/>
</dbReference>
<organism evidence="6 7">
    <name type="scientific">Aciditerrimonas ferrireducens</name>
    <dbReference type="NCBI Taxonomy" id="667306"/>
    <lineage>
        <taxon>Bacteria</taxon>
        <taxon>Bacillati</taxon>
        <taxon>Actinomycetota</taxon>
        <taxon>Acidimicrobiia</taxon>
        <taxon>Acidimicrobiales</taxon>
        <taxon>Acidimicrobiaceae</taxon>
        <taxon>Aciditerrimonas</taxon>
    </lineage>
</organism>
<feature type="domain" description="HTH gntR-type" evidence="5">
    <location>
        <begin position="21"/>
        <end position="91"/>
    </location>
</feature>
<evidence type="ECO:0000256" key="2">
    <source>
        <dbReference type="ARBA" id="ARBA00023125"/>
    </source>
</evidence>
<evidence type="ECO:0000313" key="6">
    <source>
        <dbReference type="EMBL" id="MFC0080882.1"/>
    </source>
</evidence>
<sequence>MAAQIPPVPLPVPGSPRRRPTKAAELLARQIEAEIAQQGWPVGALLGTEPELLRRYGVSRPVFREAVRLLEHHMVAESRRGAGGGLRVTAPDASAVADAAAISLDFRGVRVSQLFAARALLGRRCVERVAERADPAGRERLADLARQLSGLEGVALFDHAHDLEGLVADLTGDPVLGLFVEVLLHLADRHLPLVEHRPRYVADVERMRRAQLRILDATRKGRVEEAADRMERWLQAAASTYRRWLREGAVPAPGTVALDPVRSPAAPDGPSAAPRRATGSGGQRTGRRKETVS</sequence>
<evidence type="ECO:0000259" key="5">
    <source>
        <dbReference type="PROSITE" id="PS50949"/>
    </source>
</evidence>